<sequence>MFFFPTHIWMPHPVHAKLNQQLLQQHQDASRVRTTLANIQFLLSTRNSFGVAVNNKCCKSLSCWRLKDKKLEETKKNRKNLWIRITSCQNKKPFCIPSTSNPCL</sequence>
<keyword evidence="1" id="KW-1185">Reference proteome</keyword>
<dbReference type="WBParaSite" id="Minc3s01320g22743">
    <property type="protein sequence ID" value="Minc3s01320g22743"/>
    <property type="gene ID" value="Minc3s01320g22743"/>
</dbReference>
<protein>
    <submittedName>
        <fullName evidence="2 3">Candidate secreted effector</fullName>
    </submittedName>
</protein>
<dbReference type="WBParaSite" id="Minc3s03865g35022">
    <property type="protein sequence ID" value="Minc3s03865g35022"/>
    <property type="gene ID" value="Minc3s03865g35022"/>
</dbReference>
<evidence type="ECO:0000313" key="2">
    <source>
        <dbReference type="WBParaSite" id="Minc3s00316g10048"/>
    </source>
</evidence>
<evidence type="ECO:0000313" key="3">
    <source>
        <dbReference type="WBParaSite" id="Minc3s01320g22743"/>
    </source>
</evidence>
<proteinExistence type="predicted"/>
<dbReference type="WBParaSite" id="Minc3s00316g10048">
    <property type="protein sequence ID" value="Minc3s00316g10048"/>
    <property type="gene ID" value="Minc3s00316g10048"/>
</dbReference>
<evidence type="ECO:0000313" key="1">
    <source>
        <dbReference type="Proteomes" id="UP000887563"/>
    </source>
</evidence>
<dbReference type="Proteomes" id="UP000887563">
    <property type="component" value="Unplaced"/>
</dbReference>
<reference evidence="2 3" key="1">
    <citation type="submission" date="2022-11" db="UniProtKB">
        <authorList>
            <consortium name="WormBaseParasite"/>
        </authorList>
    </citation>
    <scope>IDENTIFICATION</scope>
</reference>
<organism evidence="1 4">
    <name type="scientific">Meloidogyne incognita</name>
    <name type="common">Southern root-knot nematode worm</name>
    <name type="synonym">Oxyuris incognita</name>
    <dbReference type="NCBI Taxonomy" id="6306"/>
    <lineage>
        <taxon>Eukaryota</taxon>
        <taxon>Metazoa</taxon>
        <taxon>Ecdysozoa</taxon>
        <taxon>Nematoda</taxon>
        <taxon>Chromadorea</taxon>
        <taxon>Rhabditida</taxon>
        <taxon>Tylenchina</taxon>
        <taxon>Tylenchomorpha</taxon>
        <taxon>Tylenchoidea</taxon>
        <taxon>Meloidogynidae</taxon>
        <taxon>Meloidogyninae</taxon>
        <taxon>Meloidogyne</taxon>
        <taxon>Meloidogyne incognita group</taxon>
    </lineage>
</organism>
<name>A0A914N461_MELIC</name>
<accession>A0A914N461</accession>
<dbReference type="AlphaFoldDB" id="A0A914N461"/>
<evidence type="ECO:0000313" key="4">
    <source>
        <dbReference type="WBParaSite" id="Minc3s03865g35022"/>
    </source>
</evidence>